<dbReference type="RefSeq" id="WP_323260159.1">
    <property type="nucleotide sequence ID" value="NZ_JAYGIE010000012.1"/>
</dbReference>
<accession>A0ABU5TF46</accession>
<organism evidence="4 5">
    <name type="scientific">Pseudanabaena galeata UHCC 0370</name>
    <dbReference type="NCBI Taxonomy" id="3110310"/>
    <lineage>
        <taxon>Bacteria</taxon>
        <taxon>Bacillati</taxon>
        <taxon>Cyanobacteriota</taxon>
        <taxon>Cyanophyceae</taxon>
        <taxon>Pseudanabaenales</taxon>
        <taxon>Pseudanabaenaceae</taxon>
        <taxon>Pseudanabaena</taxon>
    </lineage>
</organism>
<evidence type="ECO:0000313" key="5">
    <source>
        <dbReference type="Proteomes" id="UP001301388"/>
    </source>
</evidence>
<dbReference type="SUPFAM" id="SSF51735">
    <property type="entry name" value="NAD(P)-binding Rossmann-fold domains"/>
    <property type="match status" value="1"/>
</dbReference>
<dbReference type="Gene3D" id="3.40.50.720">
    <property type="entry name" value="NAD(P)-binding Rossmann-like Domain"/>
    <property type="match status" value="1"/>
</dbReference>
<dbReference type="InterPro" id="IPR013549">
    <property type="entry name" value="DUF1731"/>
</dbReference>
<evidence type="ECO:0000259" key="2">
    <source>
        <dbReference type="Pfam" id="PF01370"/>
    </source>
</evidence>
<sequence>MSKIVLTGATGFVGVKLVERLHALDNRIIVLARNSQKANQQFPQESFPNVEVISYTPFKLGDWAKVISGSDAVINLAGEPLAGVRWTDKRKQEIRNSRILTTKVLVEAIAQADVKPQILISGSAIGYYGTSLDKSFDEYSNAGDDFLANVCKEWEAAADVVTGLGVRLVKLRTGIVLGMGGAIGKMLPIFQVGGGGKIGTGKQWFSWIHRDDLVELIIYAVNNAQITGVLNATAPKAVTNEDFTVAFAKAIKRPAFLPVPAAALILVFGEGATVLLDGQRVVPHKAEINKFAFQYPDIDKALAQIFA</sequence>
<feature type="domain" description="DUF1731" evidence="3">
    <location>
        <begin position="259"/>
        <end position="305"/>
    </location>
</feature>
<protein>
    <submittedName>
        <fullName evidence="4">TIGR01777 family oxidoreductase</fullName>
    </submittedName>
</protein>
<dbReference type="Proteomes" id="UP001301388">
    <property type="component" value="Unassembled WGS sequence"/>
</dbReference>
<dbReference type="EMBL" id="JAYGIE010000012">
    <property type="protein sequence ID" value="MEA5476881.1"/>
    <property type="molecule type" value="Genomic_DNA"/>
</dbReference>
<proteinExistence type="inferred from homology"/>
<evidence type="ECO:0000256" key="1">
    <source>
        <dbReference type="ARBA" id="ARBA00009353"/>
    </source>
</evidence>
<dbReference type="InterPro" id="IPR001509">
    <property type="entry name" value="Epimerase_deHydtase"/>
</dbReference>
<dbReference type="PANTHER" id="PTHR11092:SF0">
    <property type="entry name" value="EPIMERASE FAMILY PROTEIN SDR39U1"/>
    <property type="match status" value="1"/>
</dbReference>
<dbReference type="Pfam" id="PF01370">
    <property type="entry name" value="Epimerase"/>
    <property type="match status" value="1"/>
</dbReference>
<evidence type="ECO:0000313" key="4">
    <source>
        <dbReference type="EMBL" id="MEA5476881.1"/>
    </source>
</evidence>
<dbReference type="PANTHER" id="PTHR11092">
    <property type="entry name" value="SUGAR NUCLEOTIDE EPIMERASE RELATED"/>
    <property type="match status" value="1"/>
</dbReference>
<name>A0ABU5TF46_9CYAN</name>
<keyword evidence="5" id="KW-1185">Reference proteome</keyword>
<dbReference type="Pfam" id="PF08338">
    <property type="entry name" value="DUF1731"/>
    <property type="match status" value="1"/>
</dbReference>
<feature type="domain" description="NAD-dependent epimerase/dehydratase" evidence="2">
    <location>
        <begin position="4"/>
        <end position="223"/>
    </location>
</feature>
<evidence type="ECO:0000259" key="3">
    <source>
        <dbReference type="Pfam" id="PF08338"/>
    </source>
</evidence>
<reference evidence="4 5" key="1">
    <citation type="submission" date="2023-12" db="EMBL/GenBank/DDBJ databases">
        <title>Baltic Sea Cyanobacteria.</title>
        <authorList>
            <person name="Delbaje E."/>
            <person name="Fewer D.P."/>
            <person name="Shishido T.K."/>
        </authorList>
    </citation>
    <scope>NUCLEOTIDE SEQUENCE [LARGE SCALE GENOMIC DNA]</scope>
    <source>
        <strain evidence="4 5">UHCC 0370</strain>
    </source>
</reference>
<comment type="caution">
    <text evidence="4">The sequence shown here is derived from an EMBL/GenBank/DDBJ whole genome shotgun (WGS) entry which is preliminary data.</text>
</comment>
<dbReference type="CDD" id="cd05242">
    <property type="entry name" value="SDR_a8"/>
    <property type="match status" value="1"/>
</dbReference>
<comment type="similarity">
    <text evidence="1">Belongs to the NAD(P)-dependent epimerase/dehydratase family. SDR39U1 subfamily.</text>
</comment>
<dbReference type="InterPro" id="IPR036291">
    <property type="entry name" value="NAD(P)-bd_dom_sf"/>
</dbReference>
<dbReference type="NCBIfam" id="TIGR01777">
    <property type="entry name" value="yfcH"/>
    <property type="match status" value="1"/>
</dbReference>
<dbReference type="InterPro" id="IPR010099">
    <property type="entry name" value="SDR39U1"/>
</dbReference>
<gene>
    <name evidence="4" type="ORF">VB774_04540</name>
</gene>